<organism evidence="2 3">
    <name type="scientific">Rhodocytophaga aerolata</name>
    <dbReference type="NCBI Taxonomy" id="455078"/>
    <lineage>
        <taxon>Bacteria</taxon>
        <taxon>Pseudomonadati</taxon>
        <taxon>Bacteroidota</taxon>
        <taxon>Cytophagia</taxon>
        <taxon>Cytophagales</taxon>
        <taxon>Rhodocytophagaceae</taxon>
        <taxon>Rhodocytophaga</taxon>
    </lineage>
</organism>
<gene>
    <name evidence="2" type="ORF">Q0590_05785</name>
</gene>
<dbReference type="Proteomes" id="UP001168528">
    <property type="component" value="Unassembled WGS sequence"/>
</dbReference>
<accession>A0ABT8R525</accession>
<keyword evidence="3" id="KW-1185">Reference proteome</keyword>
<evidence type="ECO:0000313" key="3">
    <source>
        <dbReference type="Proteomes" id="UP001168528"/>
    </source>
</evidence>
<proteinExistence type="predicted"/>
<evidence type="ECO:0000256" key="1">
    <source>
        <dbReference type="SAM" id="MobiDB-lite"/>
    </source>
</evidence>
<feature type="compositionally biased region" description="Basic and acidic residues" evidence="1">
    <location>
        <begin position="52"/>
        <end position="66"/>
    </location>
</feature>
<feature type="region of interest" description="Disordered" evidence="1">
    <location>
        <begin position="1"/>
        <end position="79"/>
    </location>
</feature>
<comment type="caution">
    <text evidence="2">The sequence shown here is derived from an EMBL/GenBank/DDBJ whole genome shotgun (WGS) entry which is preliminary data.</text>
</comment>
<protein>
    <recommendedName>
        <fullName evidence="4">DUF4025 domain-containing protein</fullName>
    </recommendedName>
</protein>
<reference evidence="2" key="1">
    <citation type="submission" date="2023-07" db="EMBL/GenBank/DDBJ databases">
        <title>The genome sequence of Rhodocytophaga aerolata KACC 12507.</title>
        <authorList>
            <person name="Zhang X."/>
        </authorList>
    </citation>
    <scope>NUCLEOTIDE SEQUENCE</scope>
    <source>
        <strain evidence="2">KACC 12507</strain>
    </source>
</reference>
<evidence type="ECO:0000313" key="2">
    <source>
        <dbReference type="EMBL" id="MDO1445750.1"/>
    </source>
</evidence>
<dbReference type="EMBL" id="JAUKPO010000002">
    <property type="protein sequence ID" value="MDO1445750.1"/>
    <property type="molecule type" value="Genomic_DNA"/>
</dbReference>
<dbReference type="RefSeq" id="WP_302036549.1">
    <property type="nucleotide sequence ID" value="NZ_JAUKPO010000002.1"/>
</dbReference>
<name>A0ABT8R525_9BACT</name>
<evidence type="ECO:0008006" key="4">
    <source>
        <dbReference type="Google" id="ProtNLM"/>
    </source>
</evidence>
<sequence length="79" mass="8794">MNPENENMPIGDNEDQFTEGSYQAIKKADSNPDEKGTVSAEKDSTKTITDLQDERKEGNSAEDQARQEGPYGVQEDEEL</sequence>
<feature type="compositionally biased region" description="Basic and acidic residues" evidence="1">
    <location>
        <begin position="26"/>
        <end position="45"/>
    </location>
</feature>